<feature type="compositionally biased region" description="Low complexity" evidence="3">
    <location>
        <begin position="10"/>
        <end position="21"/>
    </location>
</feature>
<dbReference type="GO" id="GO:0046872">
    <property type="term" value="F:metal ion binding"/>
    <property type="evidence" value="ECO:0007669"/>
    <property type="project" value="UniProtKB-KW"/>
</dbReference>
<proteinExistence type="inferred from homology"/>
<dbReference type="InterPro" id="IPR003782">
    <property type="entry name" value="SCO1/SenC"/>
</dbReference>
<feature type="region of interest" description="Disordered" evidence="3">
    <location>
        <begin position="1"/>
        <end position="21"/>
    </location>
</feature>
<comment type="similarity">
    <text evidence="1">Belongs to the SCO1/2 family.</text>
</comment>
<feature type="binding site" evidence="2">
    <location>
        <position position="87"/>
    </location>
    <ligand>
        <name>Cu cation</name>
        <dbReference type="ChEBI" id="CHEBI:23378"/>
    </ligand>
</feature>
<dbReference type="Proteomes" id="UP000663444">
    <property type="component" value="Chromosome"/>
</dbReference>
<dbReference type="AlphaFoldDB" id="A0A974SQM6"/>
<dbReference type="KEGG" id="ares:IWH25_04425"/>
<dbReference type="CDD" id="cd02968">
    <property type="entry name" value="SCO"/>
    <property type="match status" value="1"/>
</dbReference>
<dbReference type="PANTHER" id="PTHR12151">
    <property type="entry name" value="ELECTRON TRANSPORT PROTIN SCO1/SENC FAMILY MEMBER"/>
    <property type="match status" value="1"/>
</dbReference>
<evidence type="ECO:0000313" key="5">
    <source>
        <dbReference type="Proteomes" id="UP000663444"/>
    </source>
</evidence>
<feature type="binding site" evidence="2">
    <location>
        <position position="172"/>
    </location>
    <ligand>
        <name>Cu cation</name>
        <dbReference type="ChEBI" id="CHEBI:23378"/>
    </ligand>
</feature>
<evidence type="ECO:0000256" key="1">
    <source>
        <dbReference type="ARBA" id="ARBA00010996"/>
    </source>
</evidence>
<dbReference type="EMBL" id="CP064781">
    <property type="protein sequence ID" value="QRJ64604.1"/>
    <property type="molecule type" value="Genomic_DNA"/>
</dbReference>
<accession>A0A974SQM6</accession>
<dbReference type="PANTHER" id="PTHR12151:SF25">
    <property type="entry name" value="LINALOOL DEHYDRATASE_ISOMERASE DOMAIN-CONTAINING PROTEIN"/>
    <property type="match status" value="1"/>
</dbReference>
<dbReference type="RefSeq" id="WP_203388147.1">
    <property type="nucleotide sequence ID" value="NZ_CP064781.1"/>
</dbReference>
<organism evidence="4 5">
    <name type="scientific">Azospira restricta</name>
    <dbReference type="NCBI Taxonomy" id="404405"/>
    <lineage>
        <taxon>Bacteria</taxon>
        <taxon>Pseudomonadati</taxon>
        <taxon>Pseudomonadota</taxon>
        <taxon>Betaproteobacteria</taxon>
        <taxon>Rhodocyclales</taxon>
        <taxon>Rhodocyclaceae</taxon>
        <taxon>Azospira</taxon>
    </lineage>
</organism>
<evidence type="ECO:0000256" key="2">
    <source>
        <dbReference type="PIRSR" id="PIRSR603782-1"/>
    </source>
</evidence>
<gene>
    <name evidence="4" type="ORF">IWH25_04425</name>
</gene>
<dbReference type="Gene3D" id="3.40.30.10">
    <property type="entry name" value="Glutaredoxin"/>
    <property type="match status" value="1"/>
</dbReference>
<sequence>MSRPAKARASHSTSWPSSSSRSRFCADSRVERHACVFCDDFALITEGQNVPPELNAECPSHGIARNLVYVVMAEEAGQPLHVGPDACPTTLAKMARVVALLGDDGTRVQGLFVTLDPARDTAETFAHFVPAFHPTFIGLRGSEAEVARASQDFKLFFARQVPDVTGFYTVDHQAGIFAFDPQGLLRLYFNGDAAPEAIAHDLRLLLQS</sequence>
<keyword evidence="5" id="KW-1185">Reference proteome</keyword>
<keyword evidence="2" id="KW-0479">Metal-binding</keyword>
<dbReference type="InterPro" id="IPR036249">
    <property type="entry name" value="Thioredoxin-like_sf"/>
</dbReference>
<dbReference type="Pfam" id="PF02630">
    <property type="entry name" value="SCO1-SenC"/>
    <property type="match status" value="1"/>
</dbReference>
<keyword evidence="2" id="KW-0186">Copper</keyword>
<dbReference type="SUPFAM" id="SSF52833">
    <property type="entry name" value="Thioredoxin-like"/>
    <property type="match status" value="1"/>
</dbReference>
<name>A0A974SQM6_9RHOO</name>
<protein>
    <submittedName>
        <fullName evidence="4">SCO family protein</fullName>
    </submittedName>
</protein>
<evidence type="ECO:0000256" key="3">
    <source>
        <dbReference type="SAM" id="MobiDB-lite"/>
    </source>
</evidence>
<evidence type="ECO:0000313" key="4">
    <source>
        <dbReference type="EMBL" id="QRJ64604.1"/>
    </source>
</evidence>
<reference evidence="4" key="1">
    <citation type="submission" date="2020-11" db="EMBL/GenBank/DDBJ databases">
        <title>Azospira restricta DSM 18626 genome sequence.</title>
        <authorList>
            <person name="Moe W.M."/>
        </authorList>
    </citation>
    <scope>NUCLEOTIDE SEQUENCE</scope>
    <source>
        <strain evidence="4">DSM 18626</strain>
    </source>
</reference>